<comment type="caution">
    <text evidence="1">The sequence shown here is derived from an EMBL/GenBank/DDBJ whole genome shotgun (WGS) entry which is preliminary data.</text>
</comment>
<evidence type="ECO:0000313" key="1">
    <source>
        <dbReference type="EMBL" id="MEI2682129.1"/>
    </source>
</evidence>
<gene>
    <name evidence="1" type="ORF">V8N49_10715</name>
</gene>
<protein>
    <submittedName>
        <fullName evidence="1">Uncharacterized protein</fullName>
    </submittedName>
</protein>
<name>A0ABU8DF61_ERWAP</name>
<proteinExistence type="predicted"/>
<evidence type="ECO:0000313" key="2">
    <source>
        <dbReference type="Proteomes" id="UP001306592"/>
    </source>
</evidence>
<reference evidence="1 2" key="1">
    <citation type="submission" date="2024-02" db="EMBL/GenBank/DDBJ databases">
        <title>First report Erwinia aphidicola in onion in Chile.</title>
        <authorList>
            <person name="Valenzuela M."/>
            <person name="Pena M."/>
            <person name="Dutta B."/>
        </authorList>
    </citation>
    <scope>NUCLEOTIDE SEQUENCE [LARGE SCALE GENOMIC DNA]</scope>
    <source>
        <strain evidence="1 2">QCJ3A</strain>
    </source>
</reference>
<dbReference type="Proteomes" id="UP001306592">
    <property type="component" value="Unassembled WGS sequence"/>
</dbReference>
<organism evidence="1 2">
    <name type="scientific">Erwinia aphidicola</name>
    <dbReference type="NCBI Taxonomy" id="68334"/>
    <lineage>
        <taxon>Bacteria</taxon>
        <taxon>Pseudomonadati</taxon>
        <taxon>Pseudomonadota</taxon>
        <taxon>Gammaproteobacteria</taxon>
        <taxon>Enterobacterales</taxon>
        <taxon>Erwiniaceae</taxon>
        <taxon>Erwinia</taxon>
    </lineage>
</organism>
<dbReference type="EMBL" id="JBANEI010000006">
    <property type="protein sequence ID" value="MEI2682129.1"/>
    <property type="molecule type" value="Genomic_DNA"/>
</dbReference>
<keyword evidence="2" id="KW-1185">Reference proteome</keyword>
<accession>A0ABU8DF61</accession>
<sequence>MDDADLAQELEAALITLAISGRKPALKSKDGLCIWCEDEPIVADTAFCSAECGEDYSKHAREMKQRGTGSTYRGEIDDDS</sequence>
<dbReference type="RefSeq" id="WP_336203082.1">
    <property type="nucleotide sequence ID" value="NZ_JBANEI010000006.1"/>
</dbReference>